<dbReference type="InterPro" id="IPR028889">
    <property type="entry name" value="USP"/>
</dbReference>
<dbReference type="GO" id="GO:0016579">
    <property type="term" value="P:protein deubiquitination"/>
    <property type="evidence" value="ECO:0007669"/>
    <property type="project" value="InterPro"/>
</dbReference>
<gene>
    <name evidence="3" type="ORF">TTHERM_000450949</name>
</gene>
<proteinExistence type="predicted"/>
<dbReference type="Pfam" id="PF00443">
    <property type="entry name" value="UCH"/>
    <property type="match status" value="1"/>
</dbReference>
<dbReference type="PROSITE" id="PS50235">
    <property type="entry name" value="USP_3"/>
    <property type="match status" value="1"/>
</dbReference>
<dbReference type="InterPro" id="IPR038765">
    <property type="entry name" value="Papain-like_cys_pep_sf"/>
</dbReference>
<feature type="compositionally biased region" description="Low complexity" evidence="1">
    <location>
        <begin position="358"/>
        <end position="367"/>
    </location>
</feature>
<dbReference type="STRING" id="312017.W7XKP1"/>
<dbReference type="CDD" id="cd02257">
    <property type="entry name" value="Peptidase_C19"/>
    <property type="match status" value="1"/>
</dbReference>
<keyword evidence="3" id="KW-0378">Hydrolase</keyword>
<name>W7XKP1_TETTS</name>
<accession>W7XKP1</accession>
<evidence type="ECO:0000313" key="4">
    <source>
        <dbReference type="Proteomes" id="UP000009168"/>
    </source>
</evidence>
<keyword evidence="4" id="KW-1185">Reference proteome</keyword>
<feature type="compositionally biased region" description="Low complexity" evidence="1">
    <location>
        <begin position="494"/>
        <end position="532"/>
    </location>
</feature>
<dbReference type="EMBL" id="GG662738">
    <property type="protein sequence ID" value="EWS75084.1"/>
    <property type="molecule type" value="Genomic_DNA"/>
</dbReference>
<dbReference type="RefSeq" id="XP_012652397.1">
    <property type="nucleotide sequence ID" value="XM_012796943.1"/>
</dbReference>
<dbReference type="SUPFAM" id="SSF54001">
    <property type="entry name" value="Cysteine proteinases"/>
    <property type="match status" value="1"/>
</dbReference>
<dbReference type="KEGG" id="tet:TTHERM_000450949"/>
<dbReference type="InParanoid" id="W7XKP1"/>
<evidence type="ECO:0000256" key="1">
    <source>
        <dbReference type="SAM" id="MobiDB-lite"/>
    </source>
</evidence>
<dbReference type="GeneID" id="24439051"/>
<dbReference type="AlphaFoldDB" id="W7XKP1"/>
<feature type="region of interest" description="Disordered" evidence="1">
    <location>
        <begin position="482"/>
        <end position="563"/>
    </location>
</feature>
<evidence type="ECO:0000313" key="3">
    <source>
        <dbReference type="EMBL" id="EWS75084.1"/>
    </source>
</evidence>
<evidence type="ECO:0000259" key="2">
    <source>
        <dbReference type="PROSITE" id="PS50235"/>
    </source>
</evidence>
<sequence length="880" mass="103800">MSNCYNRTYILKANQPQIKQENRSSSNYMGYNQKPTQNVQEYTMKYSEKTQNKFLGAYFGDRQTSVQHSTNNYISHNYRQNITPNYQDQKNELYFKSYLQDNNKTANKGQILQQTLNQKNSYENNLNLSNNYQKNFEQTKYLIGTQPSYLTKIIEKNNIEKYQKNQDIYKQQNSAKSQYQYQNYQINQHLQNENYTYSQTNQNNVTTQNIHYLRTTTSSSITNRNLNSPQPKQQKSIINQNLQQLQNASKFDPHSQINQQKALHQFVKQTSNSQLNSNKIVQQEDYNQYNNQQYGYSFQNYQKKERNSNLQSKDHINPNNEASQINNQSQKINQTLIQKSQSIQNDNQSIIKKQDQASFNSNSSQNNIRNKDQTRDSASQSSSRSLITSQNKFELASYEKSELNNLKKQQIQSQNVNLRAQEDNLIKGNQQSNISSSNTNKMQNNSQLKMQENNQNNANCESQNKTQKSLADTQTNLLQNQENSVSEHLELSKKNPLQQNQQKSNQDNQKQQQLDNESQTQNLTSQQNNVSSRNGRMVEQSFQANKRSSTNDQAQKKTQYNQKQNDSIQQIYYTYEQQLNNKEAKSSNTRNNQYVIESKDLNNSQYFDKIKIGLPNIGLTCYINSAIQTLRQVYYFDQKIFENPGFSKDFQQLFQFMEERNTSKITFLIQKIVEKSKQNQKHTFGGDAYMCVYNLLSEIKKSLPDNQKQQFDDLFLRNYKDKLKCGRCKRQKIPNDNQFITCLDYQEFGYECSKLDDAFQDNSDLDLFKEINSDDLICPQCRDQLQSIRKYKYAPKFMLIRLLSFIPKERCPEILKKKFEYLVNLKTTQKYEIIGFCNYYGYHYTYTAKYNNKWIEFNDSNSYEVSPDCSKAIYFLLKRI</sequence>
<dbReference type="GO" id="GO:0004843">
    <property type="term" value="F:cysteine-type deubiquitinase activity"/>
    <property type="evidence" value="ECO:0007669"/>
    <property type="project" value="InterPro"/>
</dbReference>
<feature type="domain" description="USP" evidence="2">
    <location>
        <begin position="612"/>
        <end position="880"/>
    </location>
</feature>
<dbReference type="InterPro" id="IPR001394">
    <property type="entry name" value="Peptidase_C19_UCH"/>
</dbReference>
<organism evidence="3 4">
    <name type="scientific">Tetrahymena thermophila (strain SB210)</name>
    <dbReference type="NCBI Taxonomy" id="312017"/>
    <lineage>
        <taxon>Eukaryota</taxon>
        <taxon>Sar</taxon>
        <taxon>Alveolata</taxon>
        <taxon>Ciliophora</taxon>
        <taxon>Intramacronucleata</taxon>
        <taxon>Oligohymenophorea</taxon>
        <taxon>Hymenostomatida</taxon>
        <taxon>Tetrahymenina</taxon>
        <taxon>Tetrahymenidae</taxon>
        <taxon>Tetrahymena</taxon>
    </lineage>
</organism>
<protein>
    <submittedName>
        <fullName evidence="3">Ubiquitin carboxyl-terminal hydrolase family protein</fullName>
    </submittedName>
</protein>
<feature type="compositionally biased region" description="Low complexity" evidence="1">
    <location>
        <begin position="377"/>
        <end position="389"/>
    </location>
</feature>
<feature type="compositionally biased region" description="Polar residues" evidence="1">
    <location>
        <begin position="540"/>
        <end position="563"/>
    </location>
</feature>
<feature type="region of interest" description="Disordered" evidence="1">
    <location>
        <begin position="354"/>
        <end position="389"/>
    </location>
</feature>
<dbReference type="OrthoDB" id="361536at2759"/>
<reference evidence="4" key="1">
    <citation type="journal article" date="2006" name="PLoS Biol.">
        <title>Macronuclear genome sequence of the ciliate Tetrahymena thermophila, a model eukaryote.</title>
        <authorList>
            <person name="Eisen J.A."/>
            <person name="Coyne R.S."/>
            <person name="Wu M."/>
            <person name="Wu D."/>
            <person name="Thiagarajan M."/>
            <person name="Wortman J.R."/>
            <person name="Badger J.H."/>
            <person name="Ren Q."/>
            <person name="Amedeo P."/>
            <person name="Jones K.M."/>
            <person name="Tallon L.J."/>
            <person name="Delcher A.L."/>
            <person name="Salzberg S.L."/>
            <person name="Silva J.C."/>
            <person name="Haas B.J."/>
            <person name="Majoros W.H."/>
            <person name="Farzad M."/>
            <person name="Carlton J.M."/>
            <person name="Smith R.K. Jr."/>
            <person name="Garg J."/>
            <person name="Pearlman R.E."/>
            <person name="Karrer K.M."/>
            <person name="Sun L."/>
            <person name="Manning G."/>
            <person name="Elde N.C."/>
            <person name="Turkewitz A.P."/>
            <person name="Asai D.J."/>
            <person name="Wilkes D.E."/>
            <person name="Wang Y."/>
            <person name="Cai H."/>
            <person name="Collins K."/>
            <person name="Stewart B.A."/>
            <person name="Lee S.R."/>
            <person name="Wilamowska K."/>
            <person name="Weinberg Z."/>
            <person name="Ruzzo W.L."/>
            <person name="Wloga D."/>
            <person name="Gaertig J."/>
            <person name="Frankel J."/>
            <person name="Tsao C.-C."/>
            <person name="Gorovsky M.A."/>
            <person name="Keeling P.J."/>
            <person name="Waller R.F."/>
            <person name="Patron N.J."/>
            <person name="Cherry J.M."/>
            <person name="Stover N.A."/>
            <person name="Krieger C.J."/>
            <person name="del Toro C."/>
            <person name="Ryder H.F."/>
            <person name="Williamson S.C."/>
            <person name="Barbeau R.A."/>
            <person name="Hamilton E.P."/>
            <person name="Orias E."/>
        </authorList>
    </citation>
    <scope>NUCLEOTIDE SEQUENCE [LARGE SCALE GENOMIC DNA]</scope>
    <source>
        <strain evidence="4">SB210</strain>
    </source>
</reference>
<dbReference type="Proteomes" id="UP000009168">
    <property type="component" value="Unassembled WGS sequence"/>
</dbReference>
<dbReference type="Gene3D" id="3.90.70.10">
    <property type="entry name" value="Cysteine proteinases"/>
    <property type="match status" value="1"/>
</dbReference>